<dbReference type="EMBL" id="CP020612">
    <property type="protein sequence ID" value="ARJ70734.1"/>
    <property type="molecule type" value="Genomic_DNA"/>
</dbReference>
<proteinExistence type="predicted"/>
<protein>
    <submittedName>
        <fullName evidence="2">Uncharacterized protein</fullName>
    </submittedName>
</protein>
<gene>
    <name evidence="2" type="ORF">B0A89_05065</name>
</gene>
<dbReference type="Proteomes" id="UP000193017">
    <property type="component" value="Chromosome"/>
</dbReference>
<feature type="transmembrane region" description="Helical" evidence="1">
    <location>
        <begin position="68"/>
        <end position="86"/>
    </location>
</feature>
<evidence type="ECO:0000313" key="2">
    <source>
        <dbReference type="EMBL" id="ARJ70734.1"/>
    </source>
</evidence>
<evidence type="ECO:0000313" key="3">
    <source>
        <dbReference type="Proteomes" id="UP000193017"/>
    </source>
</evidence>
<accession>A0A1W6D0T6</accession>
<reference evidence="2 3" key="1">
    <citation type="submission" date="2017-03" db="EMBL/GenBank/DDBJ databases">
        <title>Genome sequence of Paracoccus contaminans isolated from a water microcosm.</title>
        <authorList>
            <person name="Aurass P."/>
            <person name="Karste S."/>
            <person name="Trost E."/>
            <person name="Glaeser S.P."/>
            <person name="Kaempfer P."/>
            <person name="Flieger A."/>
        </authorList>
    </citation>
    <scope>NUCLEOTIDE SEQUENCE [LARGE SCALE GENOMIC DNA]</scope>
    <source>
        <strain evidence="3">RKI 16-01929T\LMG 29738T\CCM 8701T\CIP 111112T</strain>
    </source>
</reference>
<name>A0A1W6D0T6_9RHOB</name>
<dbReference type="InterPro" id="IPR046657">
    <property type="entry name" value="DUF6766"/>
</dbReference>
<keyword evidence="1" id="KW-0472">Membrane</keyword>
<feature type="transmembrane region" description="Helical" evidence="1">
    <location>
        <begin position="12"/>
        <end position="30"/>
    </location>
</feature>
<keyword evidence="1" id="KW-0812">Transmembrane</keyword>
<dbReference type="Pfam" id="PF20554">
    <property type="entry name" value="DUF6766"/>
    <property type="match status" value="1"/>
</dbReference>
<dbReference type="STRING" id="1945662.B0A89_05065"/>
<keyword evidence="3" id="KW-1185">Reference proteome</keyword>
<dbReference type="AlphaFoldDB" id="A0A1W6D0T6"/>
<feature type="transmembrane region" description="Helical" evidence="1">
    <location>
        <begin position="106"/>
        <end position="133"/>
    </location>
</feature>
<evidence type="ECO:0000256" key="1">
    <source>
        <dbReference type="SAM" id="Phobius"/>
    </source>
</evidence>
<feature type="transmembrane region" description="Helical" evidence="1">
    <location>
        <begin position="42"/>
        <end position="61"/>
    </location>
</feature>
<organism evidence="2 3">
    <name type="scientific">Paracoccus contaminans</name>
    <dbReference type="NCBI Taxonomy" id="1945662"/>
    <lineage>
        <taxon>Bacteria</taxon>
        <taxon>Pseudomonadati</taxon>
        <taxon>Pseudomonadota</taxon>
        <taxon>Alphaproteobacteria</taxon>
        <taxon>Rhodobacterales</taxon>
        <taxon>Paracoccaceae</taxon>
        <taxon>Paracoccus</taxon>
    </lineage>
</organism>
<keyword evidence="1" id="KW-1133">Transmembrane helix</keyword>
<dbReference type="OrthoDB" id="187863at2"/>
<dbReference type="KEGG" id="pcon:B0A89_05065"/>
<sequence length="206" mass="22437">MGRFLRDNGLSIALGLLFLGSLAGMILAGWHQDIDEALRDGAPLPTLGGYIVSAGFVSALFENWESEFLQMGVYVVLTAMLFQRGSAESRDPDDPGRGNDQPGPGIGGWLYAHSLGLALGALFILSFVLHLLGSWRDFLEEAMREGEAPQTMWQYLGSSRMWFESMQNWQSEFLSTGVLVLLSIILRQVGSPESKPVQAPDAQTGG</sequence>